<dbReference type="EMBL" id="QXGA01000503">
    <property type="protein sequence ID" value="KAE9144953.1"/>
    <property type="molecule type" value="Genomic_DNA"/>
</dbReference>
<dbReference type="AlphaFoldDB" id="A0A6A3RVJ2"/>
<dbReference type="Proteomes" id="UP000441208">
    <property type="component" value="Unassembled WGS sequence"/>
</dbReference>
<evidence type="ECO:0000313" key="1">
    <source>
        <dbReference type="EMBL" id="KAE9104465.1"/>
    </source>
</evidence>
<evidence type="ECO:0000313" key="4">
    <source>
        <dbReference type="Proteomes" id="UP000441208"/>
    </source>
</evidence>
<reference evidence="3 4" key="1">
    <citation type="submission" date="2018-08" db="EMBL/GenBank/DDBJ databases">
        <title>Genomic investigation of the strawberry pathogen Phytophthora fragariae indicates pathogenicity is determined by transcriptional variation in three key races.</title>
        <authorList>
            <person name="Adams T.M."/>
            <person name="Armitage A.D."/>
            <person name="Sobczyk M.K."/>
            <person name="Bates H.J."/>
            <person name="Dunwell J.M."/>
            <person name="Nellist C.F."/>
            <person name="Harrison R.J."/>
        </authorList>
    </citation>
    <scope>NUCLEOTIDE SEQUENCE [LARGE SCALE GENOMIC DNA]</scope>
    <source>
        <strain evidence="2 3">NOV-5</strain>
        <strain evidence="1 4">NOV-71</strain>
    </source>
</reference>
<gene>
    <name evidence="2" type="ORF">PF006_g10152</name>
    <name evidence="1" type="ORF">PF007_g14043</name>
</gene>
<evidence type="ECO:0000313" key="3">
    <source>
        <dbReference type="Proteomes" id="UP000440732"/>
    </source>
</evidence>
<protein>
    <submittedName>
        <fullName evidence="1">Uncharacterized protein</fullName>
    </submittedName>
</protein>
<sequence>MVLNRFDAEVIGHALPYATATLKKLTRSRKKTRKYVYRSGSQYESQSTLMTDGKVYNVGKLLAVQTPTKDQLPTACWKYCPQLNIPSPVDFMEGFSGAAVRVLGV</sequence>
<accession>A0A6A3RVJ2</accession>
<organism evidence="1 4">
    <name type="scientific">Phytophthora fragariae</name>
    <dbReference type="NCBI Taxonomy" id="53985"/>
    <lineage>
        <taxon>Eukaryota</taxon>
        <taxon>Sar</taxon>
        <taxon>Stramenopiles</taxon>
        <taxon>Oomycota</taxon>
        <taxon>Peronosporomycetes</taxon>
        <taxon>Peronosporales</taxon>
        <taxon>Peronosporaceae</taxon>
        <taxon>Phytophthora</taxon>
    </lineage>
</organism>
<comment type="caution">
    <text evidence="1">The sequence shown here is derived from an EMBL/GenBank/DDBJ whole genome shotgun (WGS) entry which is preliminary data.</text>
</comment>
<proteinExistence type="predicted"/>
<dbReference type="EMBL" id="QXFZ01000798">
    <property type="protein sequence ID" value="KAE9104465.1"/>
    <property type="molecule type" value="Genomic_DNA"/>
</dbReference>
<evidence type="ECO:0000313" key="2">
    <source>
        <dbReference type="EMBL" id="KAE9144953.1"/>
    </source>
</evidence>
<dbReference type="Proteomes" id="UP000440732">
    <property type="component" value="Unassembled WGS sequence"/>
</dbReference>
<name>A0A6A3RVJ2_9STRA</name>